<reference evidence="8 9" key="1">
    <citation type="submission" date="2018-02" db="EMBL/GenBank/DDBJ databases">
        <title>The genomes of Aspergillus section Nigri reveals drivers in fungal speciation.</title>
        <authorList>
            <consortium name="DOE Joint Genome Institute"/>
            <person name="Vesth T.C."/>
            <person name="Nybo J."/>
            <person name="Theobald S."/>
            <person name="Brandl J."/>
            <person name="Frisvad J.C."/>
            <person name="Nielsen K.F."/>
            <person name="Lyhne E.K."/>
            <person name="Kogle M.E."/>
            <person name="Kuo A."/>
            <person name="Riley R."/>
            <person name="Clum A."/>
            <person name="Nolan M."/>
            <person name="Lipzen A."/>
            <person name="Salamov A."/>
            <person name="Henrissat B."/>
            <person name="Wiebenga A."/>
            <person name="De vries R.P."/>
            <person name="Grigoriev I.V."/>
            <person name="Mortensen U.H."/>
            <person name="Andersen M.R."/>
            <person name="Baker S.E."/>
        </authorList>
    </citation>
    <scope>NUCLEOTIDE SEQUENCE [LARGE SCALE GENOMIC DNA]</scope>
    <source>
        <strain evidence="8 9">CBS 707.79</strain>
    </source>
</reference>
<dbReference type="Pfam" id="PF08031">
    <property type="entry name" value="BBE"/>
    <property type="match status" value="1"/>
</dbReference>
<dbReference type="InterPro" id="IPR050416">
    <property type="entry name" value="FAD-linked_Oxidoreductase"/>
</dbReference>
<dbReference type="InterPro" id="IPR036318">
    <property type="entry name" value="FAD-bd_PCMH-like_sf"/>
</dbReference>
<feature type="domain" description="FAD-binding PCMH-type" evidence="7">
    <location>
        <begin position="118"/>
        <end position="298"/>
    </location>
</feature>
<evidence type="ECO:0000256" key="6">
    <source>
        <dbReference type="SAM" id="SignalP"/>
    </source>
</evidence>
<dbReference type="Proteomes" id="UP000247810">
    <property type="component" value="Unassembled WGS sequence"/>
</dbReference>
<accession>A0A319DX87</accession>
<dbReference type="STRING" id="1448320.A0A319DX87"/>
<evidence type="ECO:0000256" key="5">
    <source>
        <dbReference type="ARBA" id="ARBA00023002"/>
    </source>
</evidence>
<comment type="similarity">
    <text evidence="2">Belongs to the oxygen-dependent FAD-linked oxidoreductase family.</text>
</comment>
<feature type="signal peptide" evidence="6">
    <location>
        <begin position="1"/>
        <end position="16"/>
    </location>
</feature>
<dbReference type="InterPro" id="IPR016166">
    <property type="entry name" value="FAD-bd_PCMH"/>
</dbReference>
<dbReference type="InterPro" id="IPR006094">
    <property type="entry name" value="Oxid_FAD_bind_N"/>
</dbReference>
<keyword evidence="6" id="KW-0732">Signal</keyword>
<dbReference type="PANTHER" id="PTHR42973">
    <property type="entry name" value="BINDING OXIDOREDUCTASE, PUTATIVE (AFU_ORTHOLOGUE AFUA_1G17690)-RELATED"/>
    <property type="match status" value="1"/>
</dbReference>
<dbReference type="SUPFAM" id="SSF56176">
    <property type="entry name" value="FAD-binding/transporter-associated domain-like"/>
    <property type="match status" value="1"/>
</dbReference>
<evidence type="ECO:0000256" key="3">
    <source>
        <dbReference type="ARBA" id="ARBA00022630"/>
    </source>
</evidence>
<comment type="cofactor">
    <cofactor evidence="1">
        <name>FAD</name>
        <dbReference type="ChEBI" id="CHEBI:57692"/>
    </cofactor>
</comment>
<evidence type="ECO:0000313" key="8">
    <source>
        <dbReference type="EMBL" id="PYH92808.1"/>
    </source>
</evidence>
<dbReference type="PROSITE" id="PS51387">
    <property type="entry name" value="FAD_PCMH"/>
    <property type="match status" value="1"/>
</dbReference>
<organism evidence="8 9">
    <name type="scientific">Aspergillus ellipticus CBS 707.79</name>
    <dbReference type="NCBI Taxonomy" id="1448320"/>
    <lineage>
        <taxon>Eukaryota</taxon>
        <taxon>Fungi</taxon>
        <taxon>Dikarya</taxon>
        <taxon>Ascomycota</taxon>
        <taxon>Pezizomycotina</taxon>
        <taxon>Eurotiomycetes</taxon>
        <taxon>Eurotiomycetidae</taxon>
        <taxon>Eurotiales</taxon>
        <taxon>Aspergillaceae</taxon>
        <taxon>Aspergillus</taxon>
        <taxon>Aspergillus subgen. Circumdati</taxon>
    </lineage>
</organism>
<dbReference type="EMBL" id="KZ825906">
    <property type="protein sequence ID" value="PYH92808.1"/>
    <property type="molecule type" value="Genomic_DNA"/>
</dbReference>
<dbReference type="AlphaFoldDB" id="A0A319DX87"/>
<feature type="chain" id="PRO_5016383274" evidence="6">
    <location>
        <begin position="17"/>
        <end position="606"/>
    </location>
</feature>
<sequence>MMLLLLSPALFLAATASVSQSPACKVTPYDSKWPSTSDWMSLNASIDNQLLRTVPIASSCWSGNPFGSSVSCGTVKSEWANGMWQSTLPESIDYPIYANNSCLPPNASGYSATSGCTLGGLPQYIVNATTEQQVATAVKWAVARNIRIVVKGTGHDLNGRSSGAYALSIWTHNLNKLERNKSWTHPFANTSEDVYIVGSGQKWGNVLEKALSEGRVVTTGQDPSVGLGGYIQGGGHGPISRTYGLAASHVLQMRVVTVTGQILVANDAKNQDLFWALRGGGPGLYGVVTEYVIRHHPVPHNVIMGSVLITPKDGSNHSADLTWDAAVRHLSALPDLMDAGLAGACMISTGESAKSFGSLNFSTTGVVITQVFWAFNSTPAAMEALVNPVLANITQAAGGNNSLSITFTASNAGNYSSFNSSISGSEVAGGESVVSSRLLGHAELIDTPHHKRREYLQIAMRSKNVTAGTYATVGLQGGPGVRNTPKEEWGALLPAWRSAYLHFISNGAKVDSLSAGSPKQALQSAADFYAPREEMWAKWSPNSGAYMNEANPYDPNFKHVFYGVNYDRLVEIKAKYDPTYSLFVLSGVGSDQWEYDMDTGKLCRVD</sequence>
<protein>
    <submittedName>
        <fullName evidence="8">Putative isoamyl alcohol oxidase</fullName>
    </submittedName>
</protein>
<dbReference type="Gene3D" id="3.30.465.10">
    <property type="match status" value="2"/>
</dbReference>
<evidence type="ECO:0000313" key="9">
    <source>
        <dbReference type="Proteomes" id="UP000247810"/>
    </source>
</evidence>
<dbReference type="VEuPathDB" id="FungiDB:BO71DRAFT_356563"/>
<keyword evidence="4" id="KW-0274">FAD</keyword>
<keyword evidence="3" id="KW-0285">Flavoprotein</keyword>
<dbReference type="GO" id="GO:0071949">
    <property type="term" value="F:FAD binding"/>
    <property type="evidence" value="ECO:0007669"/>
    <property type="project" value="InterPro"/>
</dbReference>
<evidence type="ECO:0000259" key="7">
    <source>
        <dbReference type="PROSITE" id="PS51387"/>
    </source>
</evidence>
<dbReference type="GO" id="GO:0016491">
    <property type="term" value="F:oxidoreductase activity"/>
    <property type="evidence" value="ECO:0007669"/>
    <property type="project" value="UniProtKB-KW"/>
</dbReference>
<name>A0A319DX87_9EURO</name>
<evidence type="ECO:0000256" key="1">
    <source>
        <dbReference type="ARBA" id="ARBA00001974"/>
    </source>
</evidence>
<evidence type="ECO:0000256" key="2">
    <source>
        <dbReference type="ARBA" id="ARBA00005466"/>
    </source>
</evidence>
<keyword evidence="9" id="KW-1185">Reference proteome</keyword>
<gene>
    <name evidence="8" type="ORF">BO71DRAFT_356563</name>
</gene>
<dbReference type="PANTHER" id="PTHR42973:SF39">
    <property type="entry name" value="FAD-BINDING PCMH-TYPE DOMAIN-CONTAINING PROTEIN"/>
    <property type="match status" value="1"/>
</dbReference>
<dbReference type="OrthoDB" id="9983560at2759"/>
<keyword evidence="5" id="KW-0560">Oxidoreductase</keyword>
<proteinExistence type="inferred from homology"/>
<dbReference type="InterPro" id="IPR016169">
    <property type="entry name" value="FAD-bd_PCMH_sub2"/>
</dbReference>
<dbReference type="Pfam" id="PF01565">
    <property type="entry name" value="FAD_binding_4"/>
    <property type="match status" value="1"/>
</dbReference>
<evidence type="ECO:0000256" key="4">
    <source>
        <dbReference type="ARBA" id="ARBA00022827"/>
    </source>
</evidence>
<dbReference type="InterPro" id="IPR012951">
    <property type="entry name" value="BBE"/>
</dbReference>